<dbReference type="NCBIfam" id="TIGR03725">
    <property type="entry name" value="T6A_YeaZ"/>
    <property type="match status" value="1"/>
</dbReference>
<dbReference type="GO" id="GO:0002949">
    <property type="term" value="P:tRNA threonylcarbamoyladenosine modification"/>
    <property type="evidence" value="ECO:0007669"/>
    <property type="project" value="InterPro"/>
</dbReference>
<dbReference type="Gene3D" id="3.30.420.40">
    <property type="match status" value="2"/>
</dbReference>
<evidence type="ECO:0000313" key="2">
    <source>
        <dbReference type="EMBL" id="PKQ69807.1"/>
    </source>
</evidence>
<reference evidence="2 3" key="1">
    <citation type="submission" date="2017-06" db="EMBL/GenBank/DDBJ databases">
        <title>Raineya orbicola gen. nov., sp. nov. a slightly thermophilic bacterium of the phylum Bacteroidetes and the description of Raineyaceae fam. nov.</title>
        <authorList>
            <person name="Albuquerque L."/>
            <person name="Polonia A.R.M."/>
            <person name="Barroso C."/>
            <person name="Froufe H.J.C."/>
            <person name="Lage O."/>
            <person name="Lobo-Da-Cunha A."/>
            <person name="Egas C."/>
            <person name="Da Costa M.S."/>
        </authorList>
    </citation>
    <scope>NUCLEOTIDE SEQUENCE [LARGE SCALE GENOMIC DNA]</scope>
    <source>
        <strain evidence="2 3">SPSPC-11</strain>
    </source>
</reference>
<sequence>MSKNNKKYVHLQNFFRMILSIETATPTCSVALHQEGKLIASYELHTEKSHNEELTLLIQEICKQSKCPLTELSAVAVSKGPGSYTGLRIGVATAKGLCYALQKPLIAIGSLEAMVEQVVDFFPTSTLFCPMIDARRMEVYCLLMSSKKEILLPTSAIVVEKNTFEQHLSSHQIVFFGNGAEKCKKVISHPNAIFLENFYPLAKSMGKLAWEKFQRKEFENLFYFEPYYLKEFVTKTSK</sequence>
<name>A0A2N3IHL9_9BACT</name>
<accession>A0A2N3IHL9</accession>
<dbReference type="InterPro" id="IPR022496">
    <property type="entry name" value="T6A_TsaB"/>
</dbReference>
<dbReference type="EMBL" id="NKXO01000015">
    <property type="protein sequence ID" value="PKQ69807.1"/>
    <property type="molecule type" value="Genomic_DNA"/>
</dbReference>
<comment type="caution">
    <text evidence="2">The sequence shown here is derived from an EMBL/GenBank/DDBJ whole genome shotgun (WGS) entry which is preliminary data.</text>
</comment>
<evidence type="ECO:0000313" key="3">
    <source>
        <dbReference type="Proteomes" id="UP000233387"/>
    </source>
</evidence>
<dbReference type="CDD" id="cd24032">
    <property type="entry name" value="ASKHA_NBD_TsaB"/>
    <property type="match status" value="1"/>
</dbReference>
<proteinExistence type="predicted"/>
<dbReference type="GO" id="GO:0005829">
    <property type="term" value="C:cytosol"/>
    <property type="evidence" value="ECO:0007669"/>
    <property type="project" value="TreeGrafter"/>
</dbReference>
<dbReference type="Proteomes" id="UP000233387">
    <property type="component" value="Unassembled WGS sequence"/>
</dbReference>
<gene>
    <name evidence="2" type="ORF">Rain11_1142</name>
</gene>
<dbReference type="AlphaFoldDB" id="A0A2N3IHL9"/>
<dbReference type="SUPFAM" id="SSF53067">
    <property type="entry name" value="Actin-like ATPase domain"/>
    <property type="match status" value="2"/>
</dbReference>
<dbReference type="PANTHER" id="PTHR11735">
    <property type="entry name" value="TRNA N6-ADENOSINE THREONYLCARBAMOYLTRANSFERASE"/>
    <property type="match status" value="1"/>
</dbReference>
<keyword evidence="3" id="KW-1185">Reference proteome</keyword>
<dbReference type="PANTHER" id="PTHR11735:SF11">
    <property type="entry name" value="TRNA THREONYLCARBAMOYLADENOSINE BIOSYNTHESIS PROTEIN TSAB"/>
    <property type="match status" value="1"/>
</dbReference>
<dbReference type="Pfam" id="PF00814">
    <property type="entry name" value="TsaD"/>
    <property type="match status" value="1"/>
</dbReference>
<feature type="domain" description="Gcp-like" evidence="1">
    <location>
        <begin position="46"/>
        <end position="151"/>
    </location>
</feature>
<protein>
    <submittedName>
        <fullName evidence="2">tRNA threonylcarbamoyl adenosine modification protein YeaZ</fullName>
    </submittedName>
</protein>
<evidence type="ECO:0000259" key="1">
    <source>
        <dbReference type="Pfam" id="PF00814"/>
    </source>
</evidence>
<dbReference type="InterPro" id="IPR043129">
    <property type="entry name" value="ATPase_NBD"/>
</dbReference>
<organism evidence="2 3">
    <name type="scientific">Raineya orbicola</name>
    <dbReference type="NCBI Taxonomy" id="2016530"/>
    <lineage>
        <taxon>Bacteria</taxon>
        <taxon>Pseudomonadati</taxon>
        <taxon>Bacteroidota</taxon>
        <taxon>Cytophagia</taxon>
        <taxon>Cytophagales</taxon>
        <taxon>Raineyaceae</taxon>
        <taxon>Raineya</taxon>
    </lineage>
</organism>
<dbReference type="InterPro" id="IPR000905">
    <property type="entry name" value="Gcp-like_dom"/>
</dbReference>